<evidence type="ECO:0000313" key="1">
    <source>
        <dbReference type="EMBL" id="HGG00375.1"/>
    </source>
</evidence>
<comment type="caution">
    <text evidence="1">The sequence shown here is derived from an EMBL/GenBank/DDBJ whole genome shotgun (WGS) entry which is preliminary data.</text>
</comment>
<sequence>MELLAILLGTLLTVPASGGVLSDTLLAKEIRSQLYATEQLQVRIDNIPTHQLLQGRIDRVRIAGTGLWLSPQLRLHTLEVETDPINININTIRNTDRHQSRSALEQPLGVAVKLVLTREDINQALNSAEFITTFQSLIPLLFNSRSLQQASRRYQITSSQVEFISNNRFRIETEIAELGYSDRLNLTIEAGINLLAGRRVELIEPIVLVNGKPAPGQFVRGLRAAANKFDLNQLETLGGTARLLQLEMTPETVEMALFLRVEPAAATP</sequence>
<organism evidence="1">
    <name type="scientific">Planktothricoides sp. SpSt-374</name>
    <dbReference type="NCBI Taxonomy" id="2282167"/>
    <lineage>
        <taxon>Bacteria</taxon>
        <taxon>Bacillati</taxon>
        <taxon>Cyanobacteriota</taxon>
        <taxon>Cyanophyceae</taxon>
        <taxon>Oscillatoriophycideae</taxon>
        <taxon>Oscillatoriales</taxon>
        <taxon>Oscillatoriaceae</taxon>
        <taxon>Planktothricoides</taxon>
    </lineage>
</organism>
<dbReference type="AlphaFoldDB" id="A0A7C3VRN5"/>
<name>A0A7C3VRN5_9CYAN</name>
<dbReference type="EMBL" id="DSPX01000066">
    <property type="protein sequence ID" value="HGG00375.1"/>
    <property type="molecule type" value="Genomic_DNA"/>
</dbReference>
<proteinExistence type="predicted"/>
<reference evidence="1" key="1">
    <citation type="journal article" date="2020" name="mSystems">
        <title>Genome- and Community-Level Interaction Insights into Carbon Utilization and Element Cycling Functions of Hydrothermarchaeota in Hydrothermal Sediment.</title>
        <authorList>
            <person name="Zhou Z."/>
            <person name="Liu Y."/>
            <person name="Xu W."/>
            <person name="Pan J."/>
            <person name="Luo Z.H."/>
            <person name="Li M."/>
        </authorList>
    </citation>
    <scope>NUCLEOTIDE SEQUENCE [LARGE SCALE GENOMIC DNA]</scope>
    <source>
        <strain evidence="1">SpSt-374</strain>
    </source>
</reference>
<accession>A0A7C3VRN5</accession>
<dbReference type="Pfam" id="PF11209">
    <property type="entry name" value="LmeA"/>
    <property type="match status" value="1"/>
</dbReference>
<gene>
    <name evidence="1" type="ORF">ENR15_06915</name>
</gene>
<dbReference type="InterPro" id="IPR021373">
    <property type="entry name" value="DUF2993"/>
</dbReference>
<protein>
    <submittedName>
        <fullName evidence="1">DUF2993 domain-containing protein</fullName>
    </submittedName>
</protein>